<feature type="domain" description="C2H2-type" evidence="7">
    <location>
        <begin position="1149"/>
        <end position="1176"/>
    </location>
</feature>
<dbReference type="FunFam" id="3.30.160.60:FF:000100">
    <property type="entry name" value="Zinc finger 45-like"/>
    <property type="match status" value="1"/>
</dbReference>
<organism evidence="8 9">
    <name type="scientific">Anthoscopus minutus</name>
    <name type="common">Southern penduline-tit</name>
    <dbReference type="NCBI Taxonomy" id="156561"/>
    <lineage>
        <taxon>Eukaryota</taxon>
        <taxon>Metazoa</taxon>
        <taxon>Chordata</taxon>
        <taxon>Craniata</taxon>
        <taxon>Vertebrata</taxon>
        <taxon>Euteleostomi</taxon>
        <taxon>Archelosauria</taxon>
        <taxon>Archosauria</taxon>
        <taxon>Dinosauria</taxon>
        <taxon>Saurischia</taxon>
        <taxon>Theropoda</taxon>
        <taxon>Coelurosauria</taxon>
        <taxon>Aves</taxon>
        <taxon>Neognathae</taxon>
        <taxon>Neoaves</taxon>
        <taxon>Telluraves</taxon>
        <taxon>Australaves</taxon>
        <taxon>Passeriformes</taxon>
        <taxon>Paridae</taxon>
        <taxon>Anthoscopus</taxon>
    </lineage>
</organism>
<dbReference type="InterPro" id="IPR050688">
    <property type="entry name" value="Zinc_finger/UBP_domain"/>
</dbReference>
<keyword evidence="4" id="KW-0862">Zinc</keyword>
<feature type="domain" description="C2H2-type" evidence="7">
    <location>
        <begin position="679"/>
        <end position="707"/>
    </location>
</feature>
<feature type="domain" description="C2H2-type" evidence="7">
    <location>
        <begin position="495"/>
        <end position="522"/>
    </location>
</feature>
<dbReference type="SUPFAM" id="SSF57667">
    <property type="entry name" value="beta-beta-alpha zinc fingers"/>
    <property type="match status" value="7"/>
</dbReference>
<feature type="region of interest" description="Disordered" evidence="6">
    <location>
        <begin position="303"/>
        <end position="466"/>
    </location>
</feature>
<feature type="non-terminal residue" evidence="8">
    <location>
        <position position="1"/>
    </location>
</feature>
<dbReference type="GO" id="GO:0050769">
    <property type="term" value="P:positive regulation of neurogenesis"/>
    <property type="evidence" value="ECO:0007669"/>
    <property type="project" value="TreeGrafter"/>
</dbReference>
<name>A0A7L2ERP7_ANTMN</name>
<feature type="compositionally biased region" description="Polar residues" evidence="6">
    <location>
        <begin position="399"/>
        <end position="425"/>
    </location>
</feature>
<dbReference type="SMART" id="SM00355">
    <property type="entry name" value="ZnF_C2H2"/>
    <property type="match status" value="13"/>
</dbReference>
<dbReference type="PROSITE" id="PS00028">
    <property type="entry name" value="ZINC_FINGER_C2H2_1"/>
    <property type="match status" value="6"/>
</dbReference>
<accession>A0A7L2ERP7</accession>
<feature type="region of interest" description="Disordered" evidence="6">
    <location>
        <begin position="1"/>
        <end position="78"/>
    </location>
</feature>
<feature type="domain" description="C2H2-type" evidence="7">
    <location>
        <begin position="1093"/>
        <end position="1120"/>
    </location>
</feature>
<dbReference type="GO" id="GO:0005634">
    <property type="term" value="C:nucleus"/>
    <property type="evidence" value="ECO:0007669"/>
    <property type="project" value="TreeGrafter"/>
</dbReference>
<keyword evidence="1" id="KW-0479">Metal-binding</keyword>
<dbReference type="Pfam" id="PF00096">
    <property type="entry name" value="zf-C2H2"/>
    <property type="match status" value="1"/>
</dbReference>
<evidence type="ECO:0000259" key="7">
    <source>
        <dbReference type="PROSITE" id="PS50157"/>
    </source>
</evidence>
<feature type="domain" description="C2H2-type" evidence="7">
    <location>
        <begin position="1177"/>
        <end position="1205"/>
    </location>
</feature>
<evidence type="ECO:0000256" key="3">
    <source>
        <dbReference type="ARBA" id="ARBA00022771"/>
    </source>
</evidence>
<feature type="compositionally biased region" description="Low complexity" evidence="6">
    <location>
        <begin position="62"/>
        <end position="76"/>
    </location>
</feature>
<evidence type="ECO:0000256" key="6">
    <source>
        <dbReference type="SAM" id="MobiDB-lite"/>
    </source>
</evidence>
<keyword evidence="9" id="KW-1185">Reference proteome</keyword>
<evidence type="ECO:0000256" key="5">
    <source>
        <dbReference type="PROSITE-ProRule" id="PRU00042"/>
    </source>
</evidence>
<dbReference type="GO" id="GO:0008270">
    <property type="term" value="F:zinc ion binding"/>
    <property type="evidence" value="ECO:0007669"/>
    <property type="project" value="UniProtKB-KW"/>
</dbReference>
<sequence>MEENAVESSSDATPQAAREEPTESGLGVGSSEAVSADSSDAAAGPGLLSRADDSCVGQSSDSSGISLEEVSESSSSTDAIPRIYLPDSSSVAQSTLVSSVSTVSQSIMVSESPQVLVHSSVVTDGATVVSDSTASTSSDLGSAIDKIIESTIGPDIIQRCIAVTSAEDGRAETTQYLILQGPDDGAPMVSQVATSALANRLAIEAVADGPTSTCLDQPGPSEPSRQLEVLELPAQPDRAQKADGGEELGQPDLETLEEMMEVVVVQQFKCKMCQYKSVSKKTLINHMKERHFQPVGSALALKKGRPRKVGTVLKTEDEEAPEEEDDDIMDAGAIDDPEEDSDYNPAEDEPRGRLPKFGRTVPTSSEERPRRRPGRPRKLHRLENISQDMPKGEEVEPLVTSQSTPSQELQSLEAASSSGLENGTGENLAEPSISQSDSENKDPSSKDPTSMGAEDADVIPRRRGRPSRRFLGKKYRKYMGRRYYYKSPKPLMRPYLCRICGSRFLTHDDLRFHVNSHEANDPQLFKCLQCSYRSRRWSSLKEHMFNHVGSKPYKCEECNYTSVYKKDVIRHSTVHSRDRKKRADPPPKLNSFPCPVCNRVYPMQKRLTQHMKTHSTEKPHMCDKCGKSFKKRYTFKMHLLTHIQAIANRRFKCEFCDYVCEDKKVLLNHQLSHMNDKPYKCSVCKYSTFREDFLVSHMAVKHTGGKPFACEFCHFTTKHKKNLRLHVQCRHADSFEEWAQRHPEEPPCRRRPFFTLQQIEELKQQHSQVQAPAEPEASPRVSAVPGRSSSQCSLPTVLSALSLMQAPLGPITCHTVQAVTGAEPSVLSQGSLEGATIIYEQDVAGSAELATQTALDLLLNMSTQRELATGSLQVGRVKGSQAHWGLAQGGFPTLFCCRGQQKLVMLHMAESGQTLVQEAYGEASLSGSELQQITIPFNGTAEYSIIAPISEEIQAPATIYSEEESPMETSHTVVVSGAVMTEEALKDHSNHYIMSSGVPGSQFQTMEPHGGDAAFSSPVEGQEAQPAGVKWPLVQCVTRQLQKDSSLSPASEGQEVSSPKVKWPAIQGMAKKLTCKVSTAKKLSCKISTAKKFSCKICTAMFTGRAEMESHKRAHIGPSTFKCPDCPFTATLWPEVRSHMVQHANLRPHKCPHCSFASKNKKDLRRHILTHTNEKPFACQVCGQRFNRNGHLKFHTQRLHSSEGKRPGPAAAQQTIILNSDEDTLATLHTALQAGQAVLAPERLQQALGQEHILVAQEQSVTSQEEAAYIQEITTADGQTVQHLVTADNQVQYIIAQEGVPHLLPQEYVVVPEGHHIQVQDGQITHIQYEQGGQFLPESQIQYMPVSPEQQLVTQAQLEAAAHSAVSAVADAAMAQAQGVFTTEAAAEQMQQLQ</sequence>
<evidence type="ECO:0000313" key="8">
    <source>
        <dbReference type="EMBL" id="NXQ64807.1"/>
    </source>
</evidence>
<dbReference type="PANTHER" id="PTHR24403:SF36">
    <property type="entry name" value="ZINC FINGER PROTEIN 335"/>
    <property type="match status" value="1"/>
</dbReference>
<dbReference type="PROSITE" id="PS50157">
    <property type="entry name" value="ZINC_FINGER_C2H2_2"/>
    <property type="match status" value="10"/>
</dbReference>
<feature type="region of interest" description="Disordered" evidence="6">
    <location>
        <begin position="764"/>
        <end position="787"/>
    </location>
</feature>
<dbReference type="Proteomes" id="UP000554720">
    <property type="component" value="Unassembled WGS sequence"/>
</dbReference>
<dbReference type="FunFam" id="3.30.160.60:FF:004444">
    <property type="match status" value="1"/>
</dbReference>
<reference evidence="8 9" key="1">
    <citation type="submission" date="2019-09" db="EMBL/GenBank/DDBJ databases">
        <title>Bird 10,000 Genomes (B10K) Project - Family phase.</title>
        <authorList>
            <person name="Zhang G."/>
        </authorList>
    </citation>
    <scope>NUCLEOTIDE SEQUENCE [LARGE SCALE GENOMIC DNA]</scope>
    <source>
        <strain evidence="8">B10K-DU-011-42</strain>
        <tissue evidence="8">Muscle</tissue>
    </source>
</reference>
<gene>
    <name evidence="8" type="primary">Znf335</name>
    <name evidence="8" type="ORF">ANTMIN_R11475</name>
</gene>
<feature type="domain" description="C2H2-type" evidence="7">
    <location>
        <begin position="651"/>
        <end position="678"/>
    </location>
</feature>
<dbReference type="Gene3D" id="3.30.160.60">
    <property type="entry name" value="Classic Zinc Finger"/>
    <property type="match status" value="7"/>
</dbReference>
<feature type="non-terminal residue" evidence="8">
    <location>
        <position position="1394"/>
    </location>
</feature>
<dbReference type="GO" id="GO:0000978">
    <property type="term" value="F:RNA polymerase II cis-regulatory region sequence-specific DNA binding"/>
    <property type="evidence" value="ECO:0007669"/>
    <property type="project" value="TreeGrafter"/>
</dbReference>
<dbReference type="FunFam" id="3.30.160.60:FF:003059">
    <property type="entry name" value="Zinc finger protein 335"/>
    <property type="match status" value="1"/>
</dbReference>
<keyword evidence="2" id="KW-0677">Repeat</keyword>
<feature type="domain" description="C2H2-type" evidence="7">
    <location>
        <begin position="525"/>
        <end position="552"/>
    </location>
</feature>
<proteinExistence type="predicted"/>
<comment type="caution">
    <text evidence="8">The sequence shown here is derived from an EMBL/GenBank/DDBJ whole genome shotgun (WGS) entry which is preliminary data.</text>
</comment>
<keyword evidence="3 5" id="KW-0863">Zinc-finger</keyword>
<feature type="compositionally biased region" description="Polar residues" evidence="6">
    <location>
        <begin position="1"/>
        <end position="13"/>
    </location>
</feature>
<evidence type="ECO:0000256" key="2">
    <source>
        <dbReference type="ARBA" id="ARBA00022737"/>
    </source>
</evidence>
<feature type="domain" description="C2H2-type" evidence="7">
    <location>
        <begin position="592"/>
        <end position="619"/>
    </location>
</feature>
<feature type="domain" description="C2H2-type" evidence="7">
    <location>
        <begin position="553"/>
        <end position="580"/>
    </location>
</feature>
<dbReference type="GO" id="GO:0045944">
    <property type="term" value="P:positive regulation of transcription by RNA polymerase II"/>
    <property type="evidence" value="ECO:0007669"/>
    <property type="project" value="TreeGrafter"/>
</dbReference>
<feature type="compositionally biased region" description="Basic residues" evidence="6">
    <location>
        <begin position="370"/>
        <end position="380"/>
    </location>
</feature>
<dbReference type="Pfam" id="PF13912">
    <property type="entry name" value="zf-C2H2_6"/>
    <property type="match status" value="1"/>
</dbReference>
<dbReference type="EMBL" id="VWYI01050046">
    <property type="protein sequence ID" value="NXQ64807.1"/>
    <property type="molecule type" value="Genomic_DNA"/>
</dbReference>
<dbReference type="InterPro" id="IPR036236">
    <property type="entry name" value="Znf_C2H2_sf"/>
</dbReference>
<feature type="compositionally biased region" description="Low complexity" evidence="6">
    <location>
        <begin position="29"/>
        <end position="44"/>
    </location>
</feature>
<feature type="domain" description="C2H2-type" evidence="7">
    <location>
        <begin position="620"/>
        <end position="642"/>
    </location>
</feature>
<protein>
    <submittedName>
        <fullName evidence="8">ZN335 protein</fullName>
    </submittedName>
</protein>
<evidence type="ECO:0000256" key="4">
    <source>
        <dbReference type="ARBA" id="ARBA00022833"/>
    </source>
</evidence>
<dbReference type="FunFam" id="3.30.160.60:FF:000796">
    <property type="entry name" value="Zinc finger protein 335"/>
    <property type="match status" value="1"/>
</dbReference>
<dbReference type="InterPro" id="IPR013087">
    <property type="entry name" value="Znf_C2H2_type"/>
</dbReference>
<evidence type="ECO:0000256" key="1">
    <source>
        <dbReference type="ARBA" id="ARBA00022723"/>
    </source>
</evidence>
<dbReference type="GO" id="GO:0007420">
    <property type="term" value="P:brain development"/>
    <property type="evidence" value="ECO:0007669"/>
    <property type="project" value="TreeGrafter"/>
</dbReference>
<evidence type="ECO:0000313" key="9">
    <source>
        <dbReference type="Proteomes" id="UP000554720"/>
    </source>
</evidence>
<feature type="compositionally biased region" description="Acidic residues" evidence="6">
    <location>
        <begin position="316"/>
        <end position="347"/>
    </location>
</feature>
<dbReference type="OrthoDB" id="8117402at2759"/>
<dbReference type="FunFam" id="3.30.160.60:FF:000444">
    <property type="entry name" value="Zinc finger protein 335"/>
    <property type="match status" value="1"/>
</dbReference>
<dbReference type="PANTHER" id="PTHR24403">
    <property type="entry name" value="ZINC FINGER PROTEIN"/>
    <property type="match status" value="1"/>
</dbReference>